<proteinExistence type="inferred from homology"/>
<protein>
    <recommendedName>
        <fullName evidence="7">Protein MgtC</fullName>
    </recommendedName>
</protein>
<dbReference type="PANTHER" id="PTHR33778">
    <property type="entry name" value="PROTEIN MGTC"/>
    <property type="match status" value="1"/>
</dbReference>
<keyword evidence="3" id="KW-1003">Cell membrane</keyword>
<organism evidence="9 10">
    <name type="scientific">Sphingomonas suaedae</name>
    <dbReference type="NCBI Taxonomy" id="2599297"/>
    <lineage>
        <taxon>Bacteria</taxon>
        <taxon>Pseudomonadati</taxon>
        <taxon>Pseudomonadota</taxon>
        <taxon>Alphaproteobacteria</taxon>
        <taxon>Sphingomonadales</taxon>
        <taxon>Sphingomonadaceae</taxon>
        <taxon>Sphingomonas</taxon>
    </lineage>
</organism>
<comment type="subcellular location">
    <subcellularLocation>
        <location evidence="7">Cell inner membrane</location>
        <topology evidence="7">Multi-pass membrane protein</topology>
    </subcellularLocation>
    <subcellularLocation>
        <location evidence="1">Cell membrane</location>
        <topology evidence="1">Multi-pass membrane protein</topology>
    </subcellularLocation>
</comment>
<evidence type="ECO:0000256" key="7">
    <source>
        <dbReference type="RuleBase" id="RU365041"/>
    </source>
</evidence>
<keyword evidence="4 7" id="KW-0812">Transmembrane</keyword>
<reference evidence="9 10" key="1">
    <citation type="submission" date="2019-07" db="EMBL/GenBank/DDBJ databases">
        <title>Sphingomonas alkalisoli sp. nov., isolated from rhizosphere soil of Suaedae salsa.</title>
        <authorList>
            <person name="Zhang H."/>
            <person name="Xu L."/>
            <person name="Zhang J.-X."/>
            <person name="Sun J.-Q."/>
        </authorList>
    </citation>
    <scope>NUCLEOTIDE SEQUENCE [LARGE SCALE GENOMIC DNA]</scope>
    <source>
        <strain evidence="9 10">XS-10</strain>
    </source>
</reference>
<evidence type="ECO:0000256" key="4">
    <source>
        <dbReference type="ARBA" id="ARBA00022692"/>
    </source>
</evidence>
<dbReference type="Proteomes" id="UP000318055">
    <property type="component" value="Chromosome"/>
</dbReference>
<feature type="domain" description="MgtC/SapB/SrpB/YhiD N-terminal" evidence="8">
    <location>
        <begin position="20"/>
        <end position="148"/>
    </location>
</feature>
<dbReference type="EMBL" id="CP042239">
    <property type="protein sequence ID" value="QDX27579.1"/>
    <property type="molecule type" value="Genomic_DNA"/>
</dbReference>
<evidence type="ECO:0000256" key="3">
    <source>
        <dbReference type="ARBA" id="ARBA00022475"/>
    </source>
</evidence>
<evidence type="ECO:0000313" key="9">
    <source>
        <dbReference type="EMBL" id="QDX27579.1"/>
    </source>
</evidence>
<keyword evidence="5 7" id="KW-1133">Transmembrane helix</keyword>
<feature type="transmembrane region" description="Helical" evidence="7">
    <location>
        <begin position="45"/>
        <end position="67"/>
    </location>
</feature>
<keyword evidence="6 7" id="KW-0472">Membrane</keyword>
<dbReference type="OrthoDB" id="9811198at2"/>
<comment type="similarity">
    <text evidence="2 7">Belongs to the MgtC/SapB family.</text>
</comment>
<dbReference type="InterPro" id="IPR049177">
    <property type="entry name" value="MgtC_SapB_SrpB_YhiD_N"/>
</dbReference>
<dbReference type="Pfam" id="PF02308">
    <property type="entry name" value="MgtC"/>
    <property type="match status" value="1"/>
</dbReference>
<evidence type="ECO:0000313" key="10">
    <source>
        <dbReference type="Proteomes" id="UP000318055"/>
    </source>
</evidence>
<name>A0A518RJH0_9SPHN</name>
<keyword evidence="10" id="KW-1185">Reference proteome</keyword>
<dbReference type="KEGG" id="ssua:FPZ54_17250"/>
<accession>A0A518RJH0</accession>
<sequence>MELNPPMHFDALGWDPWLRLAGAALAGLLLGLDREVRGHGAGLRTHAILCFSAALVTLTALLLYYQLGGTESQADPLRVIEGTAAMAGVIGGALIVFSKGQVKNLTTAAHIWLAAAIGITFGAGLYPLAIIGTVGSVLLLTVFAWIEARAFGKSDGED</sequence>
<dbReference type="PANTHER" id="PTHR33778:SF1">
    <property type="entry name" value="MAGNESIUM TRANSPORTER YHID-RELATED"/>
    <property type="match status" value="1"/>
</dbReference>
<dbReference type="GO" id="GO:0005886">
    <property type="term" value="C:plasma membrane"/>
    <property type="evidence" value="ECO:0007669"/>
    <property type="project" value="UniProtKB-SubCell"/>
</dbReference>
<evidence type="ECO:0000259" key="8">
    <source>
        <dbReference type="Pfam" id="PF02308"/>
    </source>
</evidence>
<feature type="transmembrane region" description="Helical" evidence="7">
    <location>
        <begin position="128"/>
        <end position="146"/>
    </location>
</feature>
<dbReference type="InterPro" id="IPR003416">
    <property type="entry name" value="MgtC/SapB/SrpB/YhiD_fam"/>
</dbReference>
<dbReference type="PRINTS" id="PR01837">
    <property type="entry name" value="MGTCSAPBPROT"/>
</dbReference>
<feature type="transmembrane region" description="Helical" evidence="7">
    <location>
        <begin position="16"/>
        <end position="33"/>
    </location>
</feature>
<evidence type="ECO:0000256" key="2">
    <source>
        <dbReference type="ARBA" id="ARBA00009298"/>
    </source>
</evidence>
<keyword evidence="7" id="KW-0997">Cell inner membrane</keyword>
<gene>
    <name evidence="9" type="ORF">FPZ54_17250</name>
</gene>
<dbReference type="RefSeq" id="WP_145849054.1">
    <property type="nucleotide sequence ID" value="NZ_CP042239.1"/>
</dbReference>
<evidence type="ECO:0000256" key="5">
    <source>
        <dbReference type="ARBA" id="ARBA00022989"/>
    </source>
</evidence>
<evidence type="ECO:0000256" key="6">
    <source>
        <dbReference type="ARBA" id="ARBA00023136"/>
    </source>
</evidence>
<evidence type="ECO:0000256" key="1">
    <source>
        <dbReference type="ARBA" id="ARBA00004651"/>
    </source>
</evidence>
<dbReference type="AlphaFoldDB" id="A0A518RJH0"/>
<feature type="transmembrane region" description="Helical" evidence="7">
    <location>
        <begin position="79"/>
        <end position="97"/>
    </location>
</feature>